<name>A0A5D2H069_GOSDA</name>
<accession>A0A5D2H069</accession>
<proteinExistence type="predicted"/>
<dbReference type="Proteomes" id="UP000323506">
    <property type="component" value="Chromosome A03"/>
</dbReference>
<sequence>MFPDSSLSNLPTMIQKKKTESLSSLILNHFISDLHKM</sequence>
<protein>
    <submittedName>
        <fullName evidence="1">Uncharacterized protein</fullName>
    </submittedName>
</protein>
<keyword evidence="2" id="KW-1185">Reference proteome</keyword>
<dbReference type="EMBL" id="CM017690">
    <property type="protein sequence ID" value="TYH23895.1"/>
    <property type="molecule type" value="Genomic_DNA"/>
</dbReference>
<evidence type="ECO:0000313" key="2">
    <source>
        <dbReference type="Proteomes" id="UP000323506"/>
    </source>
</evidence>
<dbReference type="AlphaFoldDB" id="A0A5D2H069"/>
<reference evidence="1 2" key="1">
    <citation type="submission" date="2019-06" db="EMBL/GenBank/DDBJ databases">
        <title>WGS assembly of Gossypium darwinii.</title>
        <authorList>
            <person name="Chen Z.J."/>
            <person name="Sreedasyam A."/>
            <person name="Ando A."/>
            <person name="Song Q."/>
            <person name="De L."/>
            <person name="Hulse-Kemp A."/>
            <person name="Ding M."/>
            <person name="Ye W."/>
            <person name="Kirkbride R."/>
            <person name="Jenkins J."/>
            <person name="Plott C."/>
            <person name="Lovell J."/>
            <person name="Lin Y.-M."/>
            <person name="Vaughn R."/>
            <person name="Liu B."/>
            <person name="Li W."/>
            <person name="Simpson S."/>
            <person name="Scheffler B."/>
            <person name="Saski C."/>
            <person name="Grover C."/>
            <person name="Hu G."/>
            <person name="Conover J."/>
            <person name="Carlson J."/>
            <person name="Shu S."/>
            <person name="Boston L."/>
            <person name="Williams M."/>
            <person name="Peterson D."/>
            <person name="Mcgee K."/>
            <person name="Jones D."/>
            <person name="Wendel J."/>
            <person name="Stelly D."/>
            <person name="Grimwood J."/>
            <person name="Schmutz J."/>
        </authorList>
    </citation>
    <scope>NUCLEOTIDE SEQUENCE [LARGE SCALE GENOMIC DNA]</scope>
    <source>
        <strain evidence="1">1808015.09</strain>
    </source>
</reference>
<evidence type="ECO:0000313" key="1">
    <source>
        <dbReference type="EMBL" id="TYH23895.1"/>
    </source>
</evidence>
<organism evidence="1 2">
    <name type="scientific">Gossypium darwinii</name>
    <name type="common">Darwin's cotton</name>
    <name type="synonym">Gossypium barbadense var. darwinii</name>
    <dbReference type="NCBI Taxonomy" id="34276"/>
    <lineage>
        <taxon>Eukaryota</taxon>
        <taxon>Viridiplantae</taxon>
        <taxon>Streptophyta</taxon>
        <taxon>Embryophyta</taxon>
        <taxon>Tracheophyta</taxon>
        <taxon>Spermatophyta</taxon>
        <taxon>Magnoliopsida</taxon>
        <taxon>eudicotyledons</taxon>
        <taxon>Gunneridae</taxon>
        <taxon>Pentapetalae</taxon>
        <taxon>rosids</taxon>
        <taxon>malvids</taxon>
        <taxon>Malvales</taxon>
        <taxon>Malvaceae</taxon>
        <taxon>Malvoideae</taxon>
        <taxon>Gossypium</taxon>
    </lineage>
</organism>
<gene>
    <name evidence="1" type="ORF">ES288_A03G048000v1</name>
</gene>